<evidence type="ECO:0000313" key="16">
    <source>
        <dbReference type="Proteomes" id="UP000275571"/>
    </source>
</evidence>
<dbReference type="OrthoDB" id="9788129at2"/>
<evidence type="ECO:0000256" key="9">
    <source>
        <dbReference type="ARBA" id="ARBA00022929"/>
    </source>
</evidence>
<evidence type="ECO:0000256" key="13">
    <source>
        <dbReference type="ARBA" id="ARBA00030600"/>
    </source>
</evidence>
<dbReference type="Gene3D" id="3.30.1360.80">
    <property type="entry name" value="S-ribosylhomocysteinase (LuxS)"/>
    <property type="match status" value="1"/>
</dbReference>
<evidence type="ECO:0000256" key="2">
    <source>
        <dbReference type="ARBA" id="ARBA00001962"/>
    </source>
</evidence>
<dbReference type="NCBIfam" id="NF002604">
    <property type="entry name" value="PRK02260.1-4"/>
    <property type="match status" value="1"/>
</dbReference>
<evidence type="ECO:0000313" key="15">
    <source>
        <dbReference type="EMBL" id="AYE36250.1"/>
    </source>
</evidence>
<dbReference type="GO" id="GO:0043768">
    <property type="term" value="F:S-ribosylhomocysteine lyase activity"/>
    <property type="evidence" value="ECO:0007669"/>
    <property type="project" value="UniProtKB-EC"/>
</dbReference>
<dbReference type="PANTHER" id="PTHR35799">
    <property type="entry name" value="S-RIBOSYLHOMOCYSTEINE LYASE"/>
    <property type="match status" value="1"/>
</dbReference>
<dbReference type="SUPFAM" id="SSF63411">
    <property type="entry name" value="LuxS/MPP-like metallohydrolase"/>
    <property type="match status" value="1"/>
</dbReference>
<proteinExistence type="inferred from homology"/>
<dbReference type="Pfam" id="PF02664">
    <property type="entry name" value="LuxS"/>
    <property type="match status" value="1"/>
</dbReference>
<evidence type="ECO:0000256" key="5">
    <source>
        <dbReference type="ARBA" id="ARBA00012240"/>
    </source>
</evidence>
<keyword evidence="9" id="KW-0071">Autoinducer synthesis</keyword>
<reference evidence="15 16" key="1">
    <citation type="journal article" date="2018" name="Infect. Genet. Evol.">
        <title>Genome-wide analysis of Borrelia turcica and 'Candidatus Borrelia tachyglossi' shows relapsing fever-like genomes with unique genomic links to Lyme disease Borrelia.</title>
        <authorList>
            <person name="Gofton A.W."/>
            <person name="Margos G."/>
            <person name="Fingerle V."/>
            <person name="Hepner S."/>
            <person name="Loh S.M."/>
            <person name="Ryan U."/>
            <person name="Irwin P."/>
            <person name="Oskam C.L."/>
        </authorList>
    </citation>
    <scope>NUCLEOTIDE SEQUENCE [LARGE SCALE GENOMIC DNA]</scope>
    <source>
        <strain evidence="15 16">IST7</strain>
    </source>
</reference>
<comment type="cofactor">
    <cofactor evidence="2">
        <name>Fe cation</name>
        <dbReference type="ChEBI" id="CHEBI:24875"/>
    </cofactor>
</comment>
<comment type="similarity">
    <text evidence="3">Belongs to the LuxS family.</text>
</comment>
<accession>A0A386PNA8</accession>
<dbReference type="PRINTS" id="PR01487">
    <property type="entry name" value="LUXSPROTEIN"/>
</dbReference>
<comment type="subunit">
    <text evidence="4">Homodimer.</text>
</comment>
<evidence type="ECO:0000256" key="6">
    <source>
        <dbReference type="ARBA" id="ARBA00015130"/>
    </source>
</evidence>
<keyword evidence="8" id="KW-0479">Metal-binding</keyword>
<keyword evidence="10" id="KW-0408">Iron</keyword>
<evidence type="ECO:0000256" key="10">
    <source>
        <dbReference type="ARBA" id="ARBA00023004"/>
    </source>
</evidence>
<dbReference type="InterPro" id="IPR003815">
    <property type="entry name" value="S-ribosylhomocysteinase"/>
</dbReference>
<dbReference type="GO" id="GO:0009372">
    <property type="term" value="P:quorum sensing"/>
    <property type="evidence" value="ECO:0007669"/>
    <property type="project" value="UniProtKB-KW"/>
</dbReference>
<dbReference type="InterPro" id="IPR037005">
    <property type="entry name" value="LuxS_sf"/>
</dbReference>
<dbReference type="RefSeq" id="WP_120104173.1">
    <property type="nucleotide sequence ID" value="NZ_CP028884.1"/>
</dbReference>
<comment type="catalytic activity">
    <reaction evidence="1">
        <text>S-(5-deoxy-D-ribos-5-yl)-L-homocysteine = (S)-4,5-dihydroxypentane-2,3-dione + L-homocysteine</text>
        <dbReference type="Rhea" id="RHEA:17753"/>
        <dbReference type="ChEBI" id="CHEBI:29484"/>
        <dbReference type="ChEBI" id="CHEBI:58195"/>
        <dbReference type="ChEBI" id="CHEBI:58199"/>
        <dbReference type="EC" id="4.4.1.21"/>
    </reaction>
</comment>
<dbReference type="EMBL" id="CP028884">
    <property type="protein sequence ID" value="AYE36250.1"/>
    <property type="molecule type" value="Genomic_DNA"/>
</dbReference>
<organism evidence="15 16">
    <name type="scientific">Borrelia turcica IST7</name>
    <dbReference type="NCBI Taxonomy" id="1104446"/>
    <lineage>
        <taxon>Bacteria</taxon>
        <taxon>Pseudomonadati</taxon>
        <taxon>Spirochaetota</taxon>
        <taxon>Spirochaetia</taxon>
        <taxon>Spirochaetales</taxon>
        <taxon>Borreliaceae</taxon>
        <taxon>Borrelia</taxon>
    </lineage>
</organism>
<evidence type="ECO:0000256" key="1">
    <source>
        <dbReference type="ARBA" id="ARBA00000297"/>
    </source>
</evidence>
<evidence type="ECO:0000256" key="11">
    <source>
        <dbReference type="ARBA" id="ARBA00023239"/>
    </source>
</evidence>
<evidence type="ECO:0000256" key="12">
    <source>
        <dbReference type="ARBA" id="ARBA00024654"/>
    </source>
</evidence>
<dbReference type="AlphaFoldDB" id="A0A386PNA8"/>
<evidence type="ECO:0000256" key="7">
    <source>
        <dbReference type="ARBA" id="ARBA00022654"/>
    </source>
</evidence>
<dbReference type="EC" id="4.4.1.21" evidence="5"/>
<gene>
    <name evidence="15" type="ORF">DB313_01920</name>
</gene>
<sequence>MNKIASFTVDHTKLNPGIYISRKDVFENITFTTVDIRMKAPNREPVINNAEIHTIEHIGAMVIRNHQDWGKKTLYFGPMGCRTGFYLILLGDYESKDLVNLISWLFTEIANFQGHITDAGATEKECGNYQDHNINMAKHESRLYLKILTNIKEENLIYPS</sequence>
<evidence type="ECO:0000256" key="14">
    <source>
        <dbReference type="ARBA" id="ARBA00031777"/>
    </source>
</evidence>
<keyword evidence="11 15" id="KW-0456">Lyase</keyword>
<dbReference type="KEGG" id="btur:DB313_01920"/>
<dbReference type="Proteomes" id="UP000275571">
    <property type="component" value="Chromosome"/>
</dbReference>
<protein>
    <recommendedName>
        <fullName evidence="6">S-ribosylhomocysteine lyase</fullName>
        <ecNumber evidence="5">4.4.1.21</ecNumber>
    </recommendedName>
    <alternativeName>
        <fullName evidence="13">AI-2 synthesis protein</fullName>
    </alternativeName>
    <alternativeName>
        <fullName evidence="14">Autoinducer-2 production protein LuxS</fullName>
    </alternativeName>
</protein>
<evidence type="ECO:0000256" key="4">
    <source>
        <dbReference type="ARBA" id="ARBA00011738"/>
    </source>
</evidence>
<evidence type="ECO:0000256" key="3">
    <source>
        <dbReference type="ARBA" id="ARBA00007311"/>
    </source>
</evidence>
<name>A0A386PNA8_9SPIR</name>
<keyword evidence="16" id="KW-1185">Reference proteome</keyword>
<dbReference type="PANTHER" id="PTHR35799:SF1">
    <property type="entry name" value="S-RIBOSYLHOMOCYSTEINE LYASE"/>
    <property type="match status" value="1"/>
</dbReference>
<comment type="function">
    <text evidence="12">Involved in the synthesis of autoinducer 2 (AI-2) which is secreted by bacteria and is used to communicate both the cell density and the metabolic potential of the environment. The regulation of gene expression in response to changes in cell density is called quorum sensing. Catalyzes the transformation of S-ribosylhomocysteine (RHC) to homocysteine (HC) and 4,5-dihydroxy-2,3-pentadione (DPD).</text>
</comment>
<evidence type="ECO:0000256" key="8">
    <source>
        <dbReference type="ARBA" id="ARBA00022723"/>
    </source>
</evidence>
<keyword evidence="7" id="KW-0673">Quorum sensing</keyword>
<dbReference type="InterPro" id="IPR011249">
    <property type="entry name" value="Metalloenz_LuxS/M16"/>
</dbReference>
<dbReference type="GO" id="GO:0005506">
    <property type="term" value="F:iron ion binding"/>
    <property type="evidence" value="ECO:0007669"/>
    <property type="project" value="InterPro"/>
</dbReference>